<dbReference type="Proteomes" id="UP000796761">
    <property type="component" value="Unassembled WGS sequence"/>
</dbReference>
<feature type="compositionally biased region" description="Basic and acidic residues" evidence="8">
    <location>
        <begin position="1"/>
        <end position="11"/>
    </location>
</feature>
<name>A0A8K1GJK7_9PASS</name>
<dbReference type="GO" id="GO:0008360">
    <property type="term" value="P:regulation of cell shape"/>
    <property type="evidence" value="ECO:0007669"/>
    <property type="project" value="InterPro"/>
</dbReference>
<dbReference type="GO" id="GO:0005886">
    <property type="term" value="C:plasma membrane"/>
    <property type="evidence" value="ECO:0007669"/>
    <property type="project" value="UniProtKB-SubCell"/>
</dbReference>
<feature type="region of interest" description="Disordered" evidence="8">
    <location>
        <begin position="1"/>
        <end position="47"/>
    </location>
</feature>
<dbReference type="PANTHER" id="PTHR10498:SF10">
    <property type="entry name" value="PALM2 AND AKAP2 FUSION-RELATED"/>
    <property type="match status" value="1"/>
</dbReference>
<feature type="coiled-coil region" evidence="7">
    <location>
        <begin position="138"/>
        <end position="185"/>
    </location>
</feature>
<feature type="region of interest" description="Disordered" evidence="8">
    <location>
        <begin position="683"/>
        <end position="702"/>
    </location>
</feature>
<feature type="compositionally biased region" description="Polar residues" evidence="8">
    <location>
        <begin position="1102"/>
        <end position="1136"/>
    </location>
</feature>
<proteinExistence type="predicted"/>
<feature type="region of interest" description="Disordered" evidence="8">
    <location>
        <begin position="796"/>
        <end position="818"/>
    </location>
</feature>
<feature type="compositionally biased region" description="Polar residues" evidence="8">
    <location>
        <begin position="891"/>
        <end position="902"/>
    </location>
</feature>
<dbReference type="PANTHER" id="PTHR10498">
    <property type="entry name" value="PARALEMMIN-RELATED"/>
    <property type="match status" value="1"/>
</dbReference>
<dbReference type="InterPro" id="IPR004965">
    <property type="entry name" value="Paralemmin"/>
</dbReference>
<feature type="region of interest" description="Disordered" evidence="8">
    <location>
        <begin position="1062"/>
        <end position="1086"/>
    </location>
</feature>
<keyword evidence="2" id="KW-1003">Cell membrane</keyword>
<evidence type="ECO:0000313" key="10">
    <source>
        <dbReference type="Proteomes" id="UP000796761"/>
    </source>
</evidence>
<evidence type="ECO:0008006" key="11">
    <source>
        <dbReference type="Google" id="ProtNLM"/>
    </source>
</evidence>
<evidence type="ECO:0000256" key="6">
    <source>
        <dbReference type="ARBA" id="ARBA00023288"/>
    </source>
</evidence>
<dbReference type="OrthoDB" id="9941155at2759"/>
<feature type="region of interest" description="Disordered" evidence="8">
    <location>
        <begin position="1001"/>
        <end position="1034"/>
    </location>
</feature>
<comment type="caution">
    <text evidence="9">The sequence shown here is derived from an EMBL/GenBank/DDBJ whole genome shotgun (WGS) entry which is preliminary data.</text>
</comment>
<evidence type="ECO:0000256" key="1">
    <source>
        <dbReference type="ARBA" id="ARBA00004342"/>
    </source>
</evidence>
<evidence type="ECO:0000256" key="7">
    <source>
        <dbReference type="SAM" id="Coils"/>
    </source>
</evidence>
<feature type="compositionally biased region" description="Basic and acidic residues" evidence="8">
    <location>
        <begin position="713"/>
        <end position="722"/>
    </location>
</feature>
<feature type="compositionally biased region" description="Basic and acidic residues" evidence="8">
    <location>
        <begin position="796"/>
        <end position="807"/>
    </location>
</feature>
<reference evidence="9" key="1">
    <citation type="submission" date="2019-04" db="EMBL/GenBank/DDBJ databases">
        <title>Genome assembly of Zosterops borbonicus 15179.</title>
        <authorList>
            <person name="Leroy T."/>
            <person name="Anselmetti Y."/>
            <person name="Tilak M.-K."/>
            <person name="Nabholz B."/>
        </authorList>
    </citation>
    <scope>NUCLEOTIDE SEQUENCE</scope>
    <source>
        <strain evidence="9">HGM_15179</strain>
        <tissue evidence="9">Muscle</tissue>
    </source>
</reference>
<feature type="compositionally biased region" description="Polar residues" evidence="8">
    <location>
        <begin position="628"/>
        <end position="648"/>
    </location>
</feature>
<feature type="compositionally biased region" description="Basic and acidic residues" evidence="8">
    <location>
        <begin position="1192"/>
        <end position="1215"/>
    </location>
</feature>
<feature type="compositionally biased region" description="Basic and acidic residues" evidence="8">
    <location>
        <begin position="1242"/>
        <end position="1263"/>
    </location>
</feature>
<evidence type="ECO:0000256" key="5">
    <source>
        <dbReference type="ARBA" id="ARBA00023136"/>
    </source>
</evidence>
<feature type="region of interest" description="Disordered" evidence="8">
    <location>
        <begin position="510"/>
        <end position="588"/>
    </location>
</feature>
<feature type="compositionally biased region" description="Basic and acidic residues" evidence="8">
    <location>
        <begin position="871"/>
        <end position="884"/>
    </location>
</feature>
<evidence type="ECO:0000256" key="2">
    <source>
        <dbReference type="ARBA" id="ARBA00022475"/>
    </source>
</evidence>
<feature type="region of interest" description="Disordered" evidence="8">
    <location>
        <begin position="436"/>
        <end position="458"/>
    </location>
</feature>
<evidence type="ECO:0000256" key="8">
    <source>
        <dbReference type="SAM" id="MobiDB-lite"/>
    </source>
</evidence>
<evidence type="ECO:0000256" key="3">
    <source>
        <dbReference type="ARBA" id="ARBA00022553"/>
    </source>
</evidence>
<feature type="coiled-coil region" evidence="7">
    <location>
        <begin position="221"/>
        <end position="258"/>
    </location>
</feature>
<feature type="region of interest" description="Disordered" evidence="8">
    <location>
        <begin position="628"/>
        <end position="651"/>
    </location>
</feature>
<evidence type="ECO:0000313" key="9">
    <source>
        <dbReference type="EMBL" id="TRZ18909.1"/>
    </source>
</evidence>
<feature type="region of interest" description="Disordered" evidence="8">
    <location>
        <begin position="932"/>
        <end position="954"/>
    </location>
</feature>
<feature type="compositionally biased region" description="Basic and acidic residues" evidence="8">
    <location>
        <begin position="775"/>
        <end position="784"/>
    </location>
</feature>
<protein>
    <recommendedName>
        <fullName evidence="11">A-kinase anchor protein 2</fullName>
    </recommendedName>
</protein>
<feature type="region of interest" description="Disordered" evidence="8">
    <location>
        <begin position="707"/>
        <end position="784"/>
    </location>
</feature>
<dbReference type="Pfam" id="PF03285">
    <property type="entry name" value="Paralemmin"/>
    <property type="match status" value="1"/>
</dbReference>
<organism evidence="9 10">
    <name type="scientific">Zosterops borbonicus</name>
    <dbReference type="NCBI Taxonomy" id="364589"/>
    <lineage>
        <taxon>Eukaryota</taxon>
        <taxon>Metazoa</taxon>
        <taxon>Chordata</taxon>
        <taxon>Craniata</taxon>
        <taxon>Vertebrata</taxon>
        <taxon>Euteleostomi</taxon>
        <taxon>Archelosauria</taxon>
        <taxon>Archosauria</taxon>
        <taxon>Dinosauria</taxon>
        <taxon>Saurischia</taxon>
        <taxon>Theropoda</taxon>
        <taxon>Coelurosauria</taxon>
        <taxon>Aves</taxon>
        <taxon>Neognathae</taxon>
        <taxon>Neoaves</taxon>
        <taxon>Telluraves</taxon>
        <taxon>Australaves</taxon>
        <taxon>Passeriformes</taxon>
        <taxon>Sylvioidea</taxon>
        <taxon>Zosteropidae</taxon>
        <taxon>Zosterops</taxon>
    </lineage>
</organism>
<keyword evidence="3" id="KW-0597">Phosphoprotein</keyword>
<feature type="compositionally biased region" description="Polar residues" evidence="8">
    <location>
        <begin position="683"/>
        <end position="692"/>
    </location>
</feature>
<comment type="subcellular location">
    <subcellularLocation>
        <location evidence="1">Cell membrane</location>
        <topology evidence="1">Lipid-anchor</topology>
        <orientation evidence="1">Cytoplasmic side</orientation>
    </subcellularLocation>
</comment>
<keyword evidence="10" id="KW-1185">Reference proteome</keyword>
<keyword evidence="6" id="KW-0449">Lipoprotein</keyword>
<feature type="compositionally biased region" description="Polar residues" evidence="8">
    <location>
        <begin position="738"/>
        <end position="747"/>
    </location>
</feature>
<gene>
    <name evidence="9" type="ORF">HGM15179_008203</name>
</gene>
<evidence type="ECO:0000256" key="4">
    <source>
        <dbReference type="ARBA" id="ARBA00023054"/>
    </source>
</evidence>
<accession>A0A8K1GJK7</accession>
<feature type="region of interest" description="Disordered" evidence="8">
    <location>
        <begin position="1102"/>
        <end position="1163"/>
    </location>
</feature>
<feature type="region of interest" description="Disordered" evidence="8">
    <location>
        <begin position="1338"/>
        <end position="1415"/>
    </location>
</feature>
<dbReference type="EMBL" id="SWJQ01000203">
    <property type="protein sequence ID" value="TRZ18909.1"/>
    <property type="molecule type" value="Genomic_DNA"/>
</dbReference>
<keyword evidence="5" id="KW-0472">Membrane</keyword>
<feature type="region of interest" description="Disordered" evidence="8">
    <location>
        <begin position="841"/>
        <end position="902"/>
    </location>
</feature>
<keyword evidence="4 7" id="KW-0175">Coiled coil</keyword>
<feature type="region of interest" description="Disordered" evidence="8">
    <location>
        <begin position="1192"/>
        <end position="1272"/>
    </location>
</feature>
<sequence length="1479" mass="163597">MADGLRPRDGGEALLHTAPGQPIPVSLQDSEEHQAGTAGRLGRQEVQGYSVAKAQSSAKEAAGVGQRRPGSGQVTESIGCDLHVLEQHKYKHKYRLGRGWIESSLWEKDLGVDPRLDMTCQCEVRAEKAKCVLGCIQSQEKRKRQTEIEGKRQQLEDQILQLQHFKEKRKRQTEIEGKRQQLEDQILQLQHFKSKALREKWLLQGIPAGSAEEEEARRKQSEEDELKVKKLEENIQRLEQEIQKLESEESQISAKEQIILEKLKETEKSFDNLQKSFSHQDGDAVNYIYSQIPELPTLYSRTAEPVPGWDGSSRVAALSTMEINVEKDKQTGETKIVSASPVGLDEAHQRGFKVYDDGSKVVYEVHSGGTVVENGVHKLSSKDVDELMQKAGQSSVKGGYETMTVSDKNVVADGNLSHMKEQMLFKEAKLEMVHKSSKGRAVNPQPQDKPCTPEASADQPVTMIFMGYQNIDDEEETKKVLGYDETIKAELVLIDEDDEKSLREKTVTDVSTMDGNAAELVSGRPLSDTTEPSSPEGKEESLPLEAPPGAGGLAMLLRDPSGPCSCESSEAKKGAGKSSRISEDDIRLRKNRDQNCANFLDPATVLATQEEKMEIEVPVSEHKSITTVASPHPTDNPTHFFSPASSRNGLRDRHESLDSEVAKEIRYLDEVLEANCCDSAADSTFNGTSSPEPSAVSIMDGSGACANVNKESVSPEREENVADKQASLEVEPREANITDENLQSNGHSLGGLKEDTRESLKVPGSPTSSNSSRRSSKDGETTLTTLKKEAKFELRAFHEDKKPSKLFEDEEEKEKYRVRKARPSEEMMELEKERRELIKSQAVKKNPNIAAKWWNPPQEKPLEDQLDEEHLESHKKYKERKERQQQQQQQGAAPTSPKQVSCSFVSPELVNIKKEDIVTEQIDFSAARKQFQLMEHSGPSQSQAPPRRSGAPKMFSIKPFYKSLNSPSVDKPMSSVTRPISMCGQTGQLEGNNATAVKAQKVSCSPEGDKSTQATTADTARELPCTDSPRAAPASKLWAEEGEFMSAKAVFTMVKDDGQGILDHLPKSGSTSLPPEELDSGLDDLSVRSQDTTVLETLSNDFSMDNISDSGASNETMSALQESSLADFSLPQTPQAETPAECRAEGISKSFSDPGCDSPSSALADSMLMDDQLAYQAGLLVQNAIQQAIAEQVDKGNPKEEEIPAEKEVSAKEKPAGTGPDPASKELQNPMFEPPQVSSPVQEKRDTIPKTSKEEDSGLREGKSLQQSSVYSASQPFLVEENRHEVSYFSKYSEAAELRSTASILATQEPEVTVGPFKLRSRKQRTLSMIEEEIRAAQEREEELKRQRQGLQMAPSSVTKNAPPMPTRTVSYKTAPGKIEKIKPPPSPTTEGPASQLDPPPEESAGAQRPKNLMQTLMEDYETHKTKRRERMDDSAYTCKLLSSKVTSEVLEATRVNRRKSALALRWEAGIYANREEDE</sequence>